<feature type="compositionally biased region" description="Polar residues" evidence="1">
    <location>
        <begin position="35"/>
        <end position="45"/>
    </location>
</feature>
<feature type="region of interest" description="Disordered" evidence="1">
    <location>
        <begin position="1"/>
        <end position="60"/>
    </location>
</feature>
<feature type="region of interest" description="Disordered" evidence="1">
    <location>
        <begin position="117"/>
        <end position="250"/>
    </location>
</feature>
<comment type="caution">
    <text evidence="2">The sequence shown here is derived from an EMBL/GenBank/DDBJ whole genome shotgun (WGS) entry which is preliminary data.</text>
</comment>
<name>A0A448WNV3_9PLAT</name>
<evidence type="ECO:0000313" key="3">
    <source>
        <dbReference type="Proteomes" id="UP000784294"/>
    </source>
</evidence>
<proteinExistence type="predicted"/>
<dbReference type="AlphaFoldDB" id="A0A448WNV3"/>
<feature type="compositionally biased region" description="Low complexity" evidence="1">
    <location>
        <begin position="153"/>
        <end position="167"/>
    </location>
</feature>
<dbReference type="EMBL" id="CAAALY010028477">
    <property type="protein sequence ID" value="VEL16441.1"/>
    <property type="molecule type" value="Genomic_DNA"/>
</dbReference>
<evidence type="ECO:0000313" key="2">
    <source>
        <dbReference type="EMBL" id="VEL16441.1"/>
    </source>
</evidence>
<keyword evidence="3" id="KW-1185">Reference proteome</keyword>
<dbReference type="Proteomes" id="UP000784294">
    <property type="component" value="Unassembled WGS sequence"/>
</dbReference>
<evidence type="ECO:0000256" key="1">
    <source>
        <dbReference type="SAM" id="MobiDB-lite"/>
    </source>
</evidence>
<accession>A0A448WNV3</accession>
<organism evidence="2 3">
    <name type="scientific">Protopolystoma xenopodis</name>
    <dbReference type="NCBI Taxonomy" id="117903"/>
    <lineage>
        <taxon>Eukaryota</taxon>
        <taxon>Metazoa</taxon>
        <taxon>Spiralia</taxon>
        <taxon>Lophotrochozoa</taxon>
        <taxon>Platyhelminthes</taxon>
        <taxon>Monogenea</taxon>
        <taxon>Polyopisthocotylea</taxon>
        <taxon>Polystomatidea</taxon>
        <taxon>Polystomatidae</taxon>
        <taxon>Protopolystoma</taxon>
    </lineage>
</organism>
<feature type="compositionally biased region" description="Low complexity" evidence="1">
    <location>
        <begin position="227"/>
        <end position="237"/>
    </location>
</feature>
<gene>
    <name evidence="2" type="ORF">PXEA_LOCUS9881</name>
</gene>
<sequence>MAWRGQAERGKKDRADRRREASGLSRDDVAFALDQRQSAQSSPRLSQIGPPAAAGRAGHSHTRGVILPVRLTPVCLPGVCMHACVARLSVPEWPVQMAGPAIDAAQPIRWRQEAEWPHGHTQQMTERRLTGRPTGLPAQGQSVRRGGGERARGQTARRTPARPASRACLKHNSAPTRAITGPHERSCRGSPRAGGSQSCPQGRRALRPSTPSASLHLRSYGRRVSPHHTLTPHTHTPVVPPRGHANAGCV</sequence>
<reference evidence="2" key="1">
    <citation type="submission" date="2018-11" db="EMBL/GenBank/DDBJ databases">
        <authorList>
            <consortium name="Pathogen Informatics"/>
        </authorList>
    </citation>
    <scope>NUCLEOTIDE SEQUENCE</scope>
</reference>
<protein>
    <submittedName>
        <fullName evidence="2">Uncharacterized protein</fullName>
    </submittedName>
</protein>
<feature type="compositionally biased region" description="Basic and acidic residues" evidence="1">
    <location>
        <begin position="1"/>
        <end position="29"/>
    </location>
</feature>